<organism evidence="1 2">
    <name type="scientific">Lachnellula arida</name>
    <dbReference type="NCBI Taxonomy" id="1316785"/>
    <lineage>
        <taxon>Eukaryota</taxon>
        <taxon>Fungi</taxon>
        <taxon>Dikarya</taxon>
        <taxon>Ascomycota</taxon>
        <taxon>Pezizomycotina</taxon>
        <taxon>Leotiomycetes</taxon>
        <taxon>Helotiales</taxon>
        <taxon>Lachnaceae</taxon>
        <taxon>Lachnellula</taxon>
    </lineage>
</organism>
<accession>A0A8T9B5P9</accession>
<dbReference type="AlphaFoldDB" id="A0A8T9B5P9"/>
<dbReference type="OrthoDB" id="674604at2759"/>
<keyword evidence="2" id="KW-1185">Reference proteome</keyword>
<reference evidence="1 2" key="1">
    <citation type="submission" date="2018-05" db="EMBL/GenBank/DDBJ databases">
        <title>Whole genome sequencing for identification of molecular markers to develop diagnostic detection tools for the regulated plant pathogen Lachnellula willkommii.</title>
        <authorList>
            <person name="Giroux E."/>
            <person name="Bilodeau G."/>
        </authorList>
    </citation>
    <scope>NUCLEOTIDE SEQUENCE [LARGE SCALE GENOMIC DNA]</scope>
    <source>
        <strain evidence="1 2">CBS 203.66</strain>
    </source>
</reference>
<proteinExistence type="predicted"/>
<comment type="caution">
    <text evidence="1">The sequence shown here is derived from an EMBL/GenBank/DDBJ whole genome shotgun (WGS) entry which is preliminary data.</text>
</comment>
<dbReference type="Proteomes" id="UP000469559">
    <property type="component" value="Unassembled WGS sequence"/>
</dbReference>
<evidence type="ECO:0000313" key="1">
    <source>
        <dbReference type="EMBL" id="TVY15324.1"/>
    </source>
</evidence>
<name>A0A8T9B5P9_9HELO</name>
<protein>
    <submittedName>
        <fullName evidence="1">Vegetative incompatibility protein HET-E-1</fullName>
    </submittedName>
</protein>
<sequence>MPFADGNYLAEKKGKQRKWLAEEDEVQFDNIKSLEAAVSKKELAKIFRSCRLAKKTGLGLLEFVWLDTCCIDKGNPAELQEFINSMYRWYQEAAVCYAYSKDIEATFPSSMEMTSGLRGTCFCMKFFECLTNGWHLQGLNTSGAHCATSCGALGDKHCLKDRISAITKIDVAILEGAKSLDDCSVAARLSWASGRRTGKIEDRAYSLLGLLGVNIPMLYGEGEKSFIRLQEEIIKVSDDHSIFAWKGVKDEYPGILAESLDNFQNCGSVKCTHLLSGLWTRTWHASTVDLADTQKNIQDGMTGLFLRRLDEDDQYVRIKINGQELVHDLGAPLNWTEARFNHHSREILIFVRQAKLIGHQHTEERAFGFRLGDGLLENTAKTEKKFRVVGSPKGLLWNDAEKTLILQPGFPYLDVLAYLNISKQGKKIREIKLCFDFDFNPIVLLSEPSATGAKDPTLLTYSTGNDVYSEQERQRWPSFATIAAQLTKRGTQSITNPLPRRIRTQSAVGFGSCEGIG</sequence>
<evidence type="ECO:0000313" key="2">
    <source>
        <dbReference type="Proteomes" id="UP000469559"/>
    </source>
</evidence>
<dbReference type="PANTHER" id="PTHR10622:SF10">
    <property type="entry name" value="HET DOMAIN-CONTAINING PROTEIN"/>
    <property type="match status" value="1"/>
</dbReference>
<dbReference type="PANTHER" id="PTHR10622">
    <property type="entry name" value="HET DOMAIN-CONTAINING PROTEIN"/>
    <property type="match status" value="1"/>
</dbReference>
<gene>
    <name evidence="1" type="primary">HET-E1_21</name>
    <name evidence="1" type="ORF">LARI1_G006624</name>
</gene>
<dbReference type="EMBL" id="QGMF01000520">
    <property type="protein sequence ID" value="TVY15324.1"/>
    <property type="molecule type" value="Genomic_DNA"/>
</dbReference>